<reference evidence="6 7" key="1">
    <citation type="submission" date="2024-03" db="EMBL/GenBank/DDBJ databases">
        <title>Sequence of Lycoming College Course Isolates.</title>
        <authorList>
            <person name="Plotts O."/>
            <person name="Newman J."/>
        </authorList>
    </citation>
    <scope>NUCLEOTIDE SEQUENCE [LARGE SCALE GENOMIC DNA]</scope>
    <source>
        <strain evidence="6 7">CJB-3</strain>
    </source>
</reference>
<gene>
    <name evidence="6" type="ORF">WAE58_24830</name>
</gene>
<dbReference type="PANTHER" id="PTHR43300:SF7">
    <property type="entry name" value="UDP-N-ACETYLBACILLOSAMINE N-ACETYLTRANSFERASE"/>
    <property type="match status" value="1"/>
</dbReference>
<keyword evidence="2" id="KW-0808">Transferase</keyword>
<comment type="caution">
    <text evidence="6">The sequence shown here is derived from an EMBL/GenBank/DDBJ whole genome shotgun (WGS) entry which is preliminary data.</text>
</comment>
<dbReference type="PANTHER" id="PTHR43300">
    <property type="entry name" value="ACETYLTRANSFERASE"/>
    <property type="match status" value="1"/>
</dbReference>
<dbReference type="InterPro" id="IPR018357">
    <property type="entry name" value="Hexapep_transf_CS"/>
</dbReference>
<dbReference type="InterPro" id="IPR020019">
    <property type="entry name" value="AcTrfase_PglD-like"/>
</dbReference>
<dbReference type="InterPro" id="IPR050179">
    <property type="entry name" value="Trans_hexapeptide_repeat"/>
</dbReference>
<dbReference type="InterPro" id="IPR001451">
    <property type="entry name" value="Hexapep"/>
</dbReference>
<organism evidence="6 7">
    <name type="scientific">Pedobacter panaciterrae</name>
    <dbReference type="NCBI Taxonomy" id="363849"/>
    <lineage>
        <taxon>Bacteria</taxon>
        <taxon>Pseudomonadati</taxon>
        <taxon>Bacteroidota</taxon>
        <taxon>Sphingobacteriia</taxon>
        <taxon>Sphingobacteriales</taxon>
        <taxon>Sphingobacteriaceae</taxon>
        <taxon>Pedobacter</taxon>
    </lineage>
</organism>
<protein>
    <submittedName>
        <fullName evidence="6">Acetyltransferase</fullName>
    </submittedName>
</protein>
<dbReference type="Gene3D" id="3.40.50.20">
    <property type="match status" value="1"/>
</dbReference>
<evidence type="ECO:0000256" key="1">
    <source>
        <dbReference type="ARBA" id="ARBA00007274"/>
    </source>
</evidence>
<dbReference type="NCBIfam" id="TIGR03570">
    <property type="entry name" value="NeuD_NnaD"/>
    <property type="match status" value="1"/>
</dbReference>
<keyword evidence="4" id="KW-0012">Acyltransferase</keyword>
<dbReference type="Pfam" id="PF00132">
    <property type="entry name" value="Hexapep"/>
    <property type="match status" value="1"/>
</dbReference>
<dbReference type="Gene3D" id="2.160.10.10">
    <property type="entry name" value="Hexapeptide repeat proteins"/>
    <property type="match status" value="1"/>
</dbReference>
<name>A0ABU8NUQ5_9SPHI</name>
<feature type="domain" description="PglD N-terminal" evidence="5">
    <location>
        <begin position="3"/>
        <end position="71"/>
    </location>
</feature>
<dbReference type="EMBL" id="JBBEUB010000014">
    <property type="protein sequence ID" value="MEJ2905693.1"/>
    <property type="molecule type" value="Genomic_DNA"/>
</dbReference>
<sequence>MHVIGAGGHSKVIVDILLESHIQINGVWDENPDLKVFMGYPVRGNFDAFKKVKTDKVIIAIGSNLIRKRISGEIPENTAVAIHPKSAISKYSSIGIGTVIMPNATINAGSIIGVYVIVNTNSSVDHDCNLGDFVHISPQAALGGNVTVGEGTHIGIGASVIQGIKIGKWATIGAGSVVIRDVPDYAVVVGNPGRIIKYNKLT</sequence>
<evidence type="ECO:0000256" key="4">
    <source>
        <dbReference type="ARBA" id="ARBA00023315"/>
    </source>
</evidence>
<dbReference type="SUPFAM" id="SSF51161">
    <property type="entry name" value="Trimeric LpxA-like enzymes"/>
    <property type="match status" value="1"/>
</dbReference>
<dbReference type="InterPro" id="IPR041561">
    <property type="entry name" value="PglD_N"/>
</dbReference>
<evidence type="ECO:0000313" key="7">
    <source>
        <dbReference type="Proteomes" id="UP001378956"/>
    </source>
</evidence>
<accession>A0ABU8NUQ5</accession>
<dbReference type="InterPro" id="IPR011004">
    <property type="entry name" value="Trimer_LpxA-like_sf"/>
</dbReference>
<evidence type="ECO:0000256" key="2">
    <source>
        <dbReference type="ARBA" id="ARBA00022679"/>
    </source>
</evidence>
<evidence type="ECO:0000256" key="3">
    <source>
        <dbReference type="ARBA" id="ARBA00022737"/>
    </source>
</evidence>
<evidence type="ECO:0000313" key="6">
    <source>
        <dbReference type="EMBL" id="MEJ2905693.1"/>
    </source>
</evidence>
<comment type="similarity">
    <text evidence="1">Belongs to the transferase hexapeptide repeat family.</text>
</comment>
<proteinExistence type="inferred from homology"/>
<evidence type="ECO:0000259" key="5">
    <source>
        <dbReference type="Pfam" id="PF17836"/>
    </source>
</evidence>
<dbReference type="Pfam" id="PF17836">
    <property type="entry name" value="PglD_N"/>
    <property type="match status" value="1"/>
</dbReference>
<keyword evidence="3" id="KW-0677">Repeat</keyword>
<dbReference type="Proteomes" id="UP001378956">
    <property type="component" value="Unassembled WGS sequence"/>
</dbReference>
<keyword evidence="7" id="KW-1185">Reference proteome</keyword>
<dbReference type="PROSITE" id="PS00101">
    <property type="entry name" value="HEXAPEP_TRANSFERASES"/>
    <property type="match status" value="1"/>
</dbReference>
<dbReference type="RefSeq" id="WP_337718118.1">
    <property type="nucleotide sequence ID" value="NZ_JBBEUB010000014.1"/>
</dbReference>
<dbReference type="CDD" id="cd03360">
    <property type="entry name" value="LbH_AT_putative"/>
    <property type="match status" value="1"/>
</dbReference>